<sequence>MSDKLVQKLIEIYQKAKQDLVKTIAEKEAIGNLVTYQKSLLFQVNQILSELTSQAYNLTNEIVESYYKDTIDEVLQDLKDKGEQIQATGFSKLHTGAIAVIAKNFFQDLQDANNFVGRQISDAIRKAGLDAVSQKIATGQTVQECKKNLVNMLIDQGFNGIKDKRGRMISLDAYASTVARSTTTETTNTATTNQLTELGYDLVQMTEHSPTCAICALYQGRVYSISGKDTRFPSLSVAFNGEFANIHPNCAHRLFPYIESLADNFDKDIEFSNRPFELSEKDKKVLETYNNQQKEKIKLRNDRDQWQRYKLAMPQDTPKNFASFRRNKNLNNNKYQNLLSSYRSLRQGGEGD</sequence>
<dbReference type="Pfam" id="PF06152">
    <property type="entry name" value="Phage_min_cap2"/>
    <property type="match status" value="1"/>
</dbReference>
<evidence type="ECO:0000313" key="1">
    <source>
        <dbReference type="EMBL" id="AGK98176.1"/>
    </source>
</evidence>
<accession>R4K8Y8</accession>
<gene>
    <name evidence="1" type="ORF">Clopa_3380</name>
</gene>
<name>R4K8Y8_CLOPA</name>
<dbReference type="HOGENOM" id="CLU_762652_0_0_9"/>
<dbReference type="OrthoDB" id="9765386at2"/>
<dbReference type="RefSeq" id="WP_015616461.1">
    <property type="nucleotide sequence ID" value="NC_021182.1"/>
</dbReference>
<dbReference type="eggNOG" id="COG2369">
    <property type="taxonomic scope" value="Bacteria"/>
</dbReference>
<proteinExistence type="predicted"/>
<organism evidence="1 2">
    <name type="scientific">Clostridium pasteurianum BC1</name>
    <dbReference type="NCBI Taxonomy" id="86416"/>
    <lineage>
        <taxon>Bacteria</taxon>
        <taxon>Bacillati</taxon>
        <taxon>Bacillota</taxon>
        <taxon>Clostridia</taxon>
        <taxon>Eubacteriales</taxon>
        <taxon>Clostridiaceae</taxon>
        <taxon>Clostridium</taxon>
    </lineage>
</organism>
<dbReference type="STRING" id="86416.Clopa_3380"/>
<protein>
    <submittedName>
        <fullName evidence="1">Phage minor capsid protein 2</fullName>
    </submittedName>
</protein>
<evidence type="ECO:0000313" key="2">
    <source>
        <dbReference type="Proteomes" id="UP000013523"/>
    </source>
</evidence>
<dbReference type="PATRIC" id="fig|86416.3.peg.3374"/>
<dbReference type="GO" id="GO:0005198">
    <property type="term" value="F:structural molecule activity"/>
    <property type="evidence" value="ECO:0007669"/>
    <property type="project" value="InterPro"/>
</dbReference>
<dbReference type="KEGG" id="cpas:Clopa_3380"/>
<dbReference type="InterPro" id="IPR009319">
    <property type="entry name" value="Phage_A118_VSP1"/>
</dbReference>
<dbReference type="Proteomes" id="UP000013523">
    <property type="component" value="Chromosome"/>
</dbReference>
<keyword evidence="2" id="KW-1185">Reference proteome</keyword>
<dbReference type="EMBL" id="CP003261">
    <property type="protein sequence ID" value="AGK98176.1"/>
    <property type="molecule type" value="Genomic_DNA"/>
</dbReference>
<reference evidence="1 2" key="1">
    <citation type="submission" date="2012-01" db="EMBL/GenBank/DDBJ databases">
        <title>Complete sequence of chromosome of Clostridium pasteurianum BC1.</title>
        <authorList>
            <consortium name="US DOE Joint Genome Institute"/>
            <person name="Lucas S."/>
            <person name="Han J."/>
            <person name="Lapidus A."/>
            <person name="Cheng J.-F."/>
            <person name="Goodwin L."/>
            <person name="Pitluck S."/>
            <person name="Peters L."/>
            <person name="Mikhailova N."/>
            <person name="Teshima H."/>
            <person name="Detter J.C."/>
            <person name="Han C."/>
            <person name="Tapia R."/>
            <person name="Land M."/>
            <person name="Hauser L."/>
            <person name="Kyrpides N."/>
            <person name="Ivanova N."/>
            <person name="Pagani I."/>
            <person name="Dunn J."/>
            <person name="Taghavi S."/>
            <person name="Francis A."/>
            <person name="van der Lelie D."/>
            <person name="Woyke T."/>
        </authorList>
    </citation>
    <scope>NUCLEOTIDE SEQUENCE [LARGE SCALE GENOMIC DNA]</scope>
    <source>
        <strain evidence="1 2">BC1</strain>
    </source>
</reference>
<dbReference type="AlphaFoldDB" id="R4K8Y8"/>